<dbReference type="GeneID" id="111493510"/>
<evidence type="ECO:0000259" key="2">
    <source>
        <dbReference type="Pfam" id="PF25597"/>
    </source>
</evidence>
<dbReference type="InterPro" id="IPR039537">
    <property type="entry name" value="Retrotran_Ty1/copia-like"/>
</dbReference>
<protein>
    <submittedName>
        <fullName evidence="4">Uncharacterized protein LOC111493510</fullName>
    </submittedName>
</protein>
<organism evidence="3 4">
    <name type="scientific">Cucurbita maxima</name>
    <name type="common">Pumpkin</name>
    <name type="synonym">Winter squash</name>
    <dbReference type="NCBI Taxonomy" id="3661"/>
    <lineage>
        <taxon>Eukaryota</taxon>
        <taxon>Viridiplantae</taxon>
        <taxon>Streptophyta</taxon>
        <taxon>Embryophyta</taxon>
        <taxon>Tracheophyta</taxon>
        <taxon>Spermatophyta</taxon>
        <taxon>Magnoliopsida</taxon>
        <taxon>eudicotyledons</taxon>
        <taxon>Gunneridae</taxon>
        <taxon>Pentapetalae</taxon>
        <taxon>rosids</taxon>
        <taxon>fabids</taxon>
        <taxon>Cucurbitales</taxon>
        <taxon>Cucurbitaceae</taxon>
        <taxon>Cucurbiteae</taxon>
        <taxon>Cucurbita</taxon>
    </lineage>
</organism>
<dbReference type="AlphaFoldDB" id="A0A6J1KBR0"/>
<evidence type="ECO:0000256" key="1">
    <source>
        <dbReference type="SAM" id="Coils"/>
    </source>
</evidence>
<proteinExistence type="predicted"/>
<sequence length="273" mass="31922">MEIERLEKEVTELSESSFSIKQKKEENGKVISELVKKIKEGVEKQNDLLMEVDGLVEELVREEKDVEMLTQQRDSLDVNLNRVQQEVVSLRRTIEIITHDKAEMEEAKVEVENVIVDLRRELSKLKEAITSLTESSEVEKGRNEELLSQMGYLREALNGVSLEKDKLSLLLEDKERKLKKSWLSSRKQKRRRYMTPQEAWSGRKTVVDHFRIFGCIEYAHIPDEKRKKLEDKSLKCVFLGVSEISKPYKLYDSLTKKVVVSCDVIFDEKKTWT</sequence>
<dbReference type="PANTHER" id="PTHR42648:SF18">
    <property type="entry name" value="RETROTRANSPOSON, UNCLASSIFIED-LIKE PROTEIN"/>
    <property type="match status" value="1"/>
</dbReference>
<dbReference type="Proteomes" id="UP000504608">
    <property type="component" value="Unplaced"/>
</dbReference>
<keyword evidence="1" id="KW-0175">Coiled coil</keyword>
<keyword evidence="3" id="KW-1185">Reference proteome</keyword>
<feature type="domain" description="Retroviral polymerase SH3-like" evidence="2">
    <location>
        <begin position="215"/>
        <end position="272"/>
    </location>
</feature>
<dbReference type="KEGG" id="cmax:111493510"/>
<gene>
    <name evidence="4" type="primary">LOC111493510</name>
</gene>
<name>A0A6J1KBR0_CUCMA</name>
<evidence type="ECO:0000313" key="3">
    <source>
        <dbReference type="Proteomes" id="UP000504608"/>
    </source>
</evidence>
<dbReference type="PANTHER" id="PTHR42648">
    <property type="entry name" value="TRANSPOSASE, PUTATIVE-RELATED"/>
    <property type="match status" value="1"/>
</dbReference>
<dbReference type="OrthoDB" id="6776856at2759"/>
<dbReference type="Pfam" id="PF25597">
    <property type="entry name" value="SH3_retrovirus"/>
    <property type="match status" value="1"/>
</dbReference>
<reference evidence="4" key="1">
    <citation type="submission" date="2025-08" db="UniProtKB">
        <authorList>
            <consortium name="RefSeq"/>
        </authorList>
    </citation>
    <scope>IDENTIFICATION</scope>
    <source>
        <tissue evidence="4">Young leaves</tissue>
    </source>
</reference>
<dbReference type="InterPro" id="IPR057670">
    <property type="entry name" value="SH3_retrovirus"/>
</dbReference>
<evidence type="ECO:0000313" key="4">
    <source>
        <dbReference type="RefSeq" id="XP_022998981.1"/>
    </source>
</evidence>
<accession>A0A6J1KBR0</accession>
<dbReference type="RefSeq" id="XP_022998981.1">
    <property type="nucleotide sequence ID" value="XM_023143213.1"/>
</dbReference>
<feature type="coiled-coil region" evidence="1">
    <location>
        <begin position="52"/>
        <end position="135"/>
    </location>
</feature>